<evidence type="ECO:0000256" key="4">
    <source>
        <dbReference type="ARBA" id="ARBA00022490"/>
    </source>
</evidence>
<protein>
    <submittedName>
        <fullName evidence="7">Uncharacterized protein</fullName>
    </submittedName>
</protein>
<dbReference type="EMBL" id="KV454436">
    <property type="protein sequence ID" value="ODQ78157.1"/>
    <property type="molecule type" value="Genomic_DNA"/>
</dbReference>
<dbReference type="InterPro" id="IPR022784">
    <property type="entry name" value="Ribosome_bgen_Alb1"/>
</dbReference>
<dbReference type="InterPro" id="IPR053278">
    <property type="entry name" value="Pre-60S_factor_ECM1"/>
</dbReference>
<dbReference type="GO" id="GO:0005730">
    <property type="term" value="C:nucleolus"/>
    <property type="evidence" value="ECO:0007669"/>
    <property type="project" value="TreeGrafter"/>
</dbReference>
<dbReference type="GeneID" id="30147418"/>
<keyword evidence="4" id="KW-0963">Cytoplasm</keyword>
<proteinExistence type="predicted"/>
<dbReference type="GO" id="GO:0005737">
    <property type="term" value="C:cytoplasm"/>
    <property type="evidence" value="ECO:0007669"/>
    <property type="project" value="UniProtKB-SubCell"/>
</dbReference>
<keyword evidence="6" id="KW-0539">Nucleus</keyword>
<dbReference type="STRING" id="984486.A0A1E3QME7"/>
<dbReference type="PANTHER" id="PTHR28280:SF1">
    <property type="entry name" value="SHUTTLING PRE-60S FACTOR ECM1"/>
    <property type="match status" value="1"/>
</dbReference>
<dbReference type="PANTHER" id="PTHR28280">
    <property type="entry name" value="SHUTTLING PRE-60S FACTOR ECM1"/>
    <property type="match status" value="1"/>
</dbReference>
<keyword evidence="3" id="KW-0813">Transport</keyword>
<evidence type="ECO:0000256" key="6">
    <source>
        <dbReference type="ARBA" id="ARBA00023242"/>
    </source>
</evidence>
<evidence type="ECO:0000313" key="7">
    <source>
        <dbReference type="EMBL" id="ODQ78157.1"/>
    </source>
</evidence>
<dbReference type="GO" id="GO:0030687">
    <property type="term" value="C:preribosome, large subunit precursor"/>
    <property type="evidence" value="ECO:0007669"/>
    <property type="project" value="TreeGrafter"/>
</dbReference>
<dbReference type="OrthoDB" id="4068492at2759"/>
<accession>A0A1E3QME7</accession>
<keyword evidence="8" id="KW-1185">Reference proteome</keyword>
<evidence type="ECO:0000256" key="1">
    <source>
        <dbReference type="ARBA" id="ARBA00004123"/>
    </source>
</evidence>
<sequence>MKQKQTKFMKLEGRLSTKIEQSIERSRSVQTTRKSGWDSINKSIKTENFYLANLFREDGDLVDEDSEDEKVTEKMEEDKYVAEFFGTGAEPVEKLEKYAAPRNAFALLEETEC</sequence>
<evidence type="ECO:0000256" key="2">
    <source>
        <dbReference type="ARBA" id="ARBA00004496"/>
    </source>
</evidence>
<dbReference type="Pfam" id="PF09135">
    <property type="entry name" value="Alb1"/>
    <property type="match status" value="1"/>
</dbReference>
<evidence type="ECO:0000256" key="5">
    <source>
        <dbReference type="ARBA" id="ARBA00022517"/>
    </source>
</evidence>
<keyword evidence="5" id="KW-0690">Ribosome biogenesis</keyword>
<dbReference type="GO" id="GO:0000055">
    <property type="term" value="P:ribosomal large subunit export from nucleus"/>
    <property type="evidence" value="ECO:0007669"/>
    <property type="project" value="TreeGrafter"/>
</dbReference>
<dbReference type="RefSeq" id="XP_018983485.1">
    <property type="nucleotide sequence ID" value="XM_019129565.1"/>
</dbReference>
<organism evidence="7 8">
    <name type="scientific">Babjeviella inositovora NRRL Y-12698</name>
    <dbReference type="NCBI Taxonomy" id="984486"/>
    <lineage>
        <taxon>Eukaryota</taxon>
        <taxon>Fungi</taxon>
        <taxon>Dikarya</taxon>
        <taxon>Ascomycota</taxon>
        <taxon>Saccharomycotina</taxon>
        <taxon>Pichiomycetes</taxon>
        <taxon>Serinales incertae sedis</taxon>
        <taxon>Babjeviella</taxon>
    </lineage>
</organism>
<comment type="subcellular location">
    <subcellularLocation>
        <location evidence="2">Cytoplasm</location>
    </subcellularLocation>
    <subcellularLocation>
        <location evidence="1">Nucleus</location>
    </subcellularLocation>
</comment>
<dbReference type="Proteomes" id="UP000094336">
    <property type="component" value="Unassembled WGS sequence"/>
</dbReference>
<evidence type="ECO:0000256" key="3">
    <source>
        <dbReference type="ARBA" id="ARBA00022448"/>
    </source>
</evidence>
<reference evidence="8" key="1">
    <citation type="submission" date="2016-05" db="EMBL/GenBank/DDBJ databases">
        <title>Comparative genomics of biotechnologically important yeasts.</title>
        <authorList>
            <consortium name="DOE Joint Genome Institute"/>
            <person name="Riley R."/>
            <person name="Haridas S."/>
            <person name="Wolfe K.H."/>
            <person name="Lopes M.R."/>
            <person name="Hittinger C.T."/>
            <person name="Goker M."/>
            <person name="Salamov A."/>
            <person name="Wisecaver J."/>
            <person name="Long T.M."/>
            <person name="Aerts A.L."/>
            <person name="Barry K."/>
            <person name="Choi C."/>
            <person name="Clum A."/>
            <person name="Coughlan A.Y."/>
            <person name="Deshpande S."/>
            <person name="Douglass A.P."/>
            <person name="Hanson S.J."/>
            <person name="Klenk H.-P."/>
            <person name="Labutti K."/>
            <person name="Lapidus A."/>
            <person name="Lindquist E."/>
            <person name="Lipzen A."/>
            <person name="Meier-Kolthoff J.P."/>
            <person name="Ohm R.A."/>
            <person name="Otillar R.P."/>
            <person name="Pangilinan J."/>
            <person name="Peng Y."/>
            <person name="Rokas A."/>
            <person name="Rosa C.A."/>
            <person name="Scheuner C."/>
            <person name="Sibirny A.A."/>
            <person name="Slot J.C."/>
            <person name="Stielow J.B."/>
            <person name="Sun H."/>
            <person name="Kurtzman C.P."/>
            <person name="Blackwell M."/>
            <person name="Grigoriev I.V."/>
            <person name="Jeffries T.W."/>
        </authorList>
    </citation>
    <scope>NUCLEOTIDE SEQUENCE [LARGE SCALE GENOMIC DNA]</scope>
    <source>
        <strain evidence="8">NRRL Y-12698</strain>
    </source>
</reference>
<name>A0A1E3QME7_9ASCO</name>
<gene>
    <name evidence="7" type="ORF">BABINDRAFT_162830</name>
</gene>
<evidence type="ECO:0000313" key="8">
    <source>
        <dbReference type="Proteomes" id="UP000094336"/>
    </source>
</evidence>
<dbReference type="AlphaFoldDB" id="A0A1E3QME7"/>